<keyword evidence="2" id="KW-1185">Reference proteome</keyword>
<protein>
    <submittedName>
        <fullName evidence="1">Uncharacterized protein</fullName>
    </submittedName>
</protein>
<evidence type="ECO:0000313" key="2">
    <source>
        <dbReference type="Proteomes" id="UP000198748"/>
    </source>
</evidence>
<proteinExistence type="predicted"/>
<sequence>MLFNSGKVQPLINASFLNDRSKRSYLQAYQTRLKILTKIHR</sequence>
<accession>A0A1G7BAH3</accession>
<dbReference type="EMBL" id="FNAN01000004">
    <property type="protein sequence ID" value="SDE24138.1"/>
    <property type="molecule type" value="Genomic_DNA"/>
</dbReference>
<reference evidence="2" key="1">
    <citation type="submission" date="2016-10" db="EMBL/GenBank/DDBJ databases">
        <authorList>
            <person name="Varghese N."/>
            <person name="Submissions S."/>
        </authorList>
    </citation>
    <scope>NUCLEOTIDE SEQUENCE [LARGE SCALE GENOMIC DNA]</scope>
    <source>
        <strain evidence="2">DSM 25329</strain>
    </source>
</reference>
<dbReference type="AlphaFoldDB" id="A0A1G7BAH3"/>
<gene>
    <name evidence="1" type="ORF">SAMN04487996_104140</name>
</gene>
<dbReference type="Proteomes" id="UP000198748">
    <property type="component" value="Unassembled WGS sequence"/>
</dbReference>
<organism evidence="1 2">
    <name type="scientific">Dyadobacter soli</name>
    <dbReference type="NCBI Taxonomy" id="659014"/>
    <lineage>
        <taxon>Bacteria</taxon>
        <taxon>Pseudomonadati</taxon>
        <taxon>Bacteroidota</taxon>
        <taxon>Cytophagia</taxon>
        <taxon>Cytophagales</taxon>
        <taxon>Spirosomataceae</taxon>
        <taxon>Dyadobacter</taxon>
    </lineage>
</organism>
<evidence type="ECO:0000313" key="1">
    <source>
        <dbReference type="EMBL" id="SDE24138.1"/>
    </source>
</evidence>
<name>A0A1G7BAH3_9BACT</name>